<feature type="non-terminal residue" evidence="2">
    <location>
        <position position="200"/>
    </location>
</feature>
<feature type="domain" description="Helitron helicase-like" evidence="1">
    <location>
        <begin position="3"/>
        <end position="199"/>
    </location>
</feature>
<keyword evidence="3" id="KW-1185">Reference proteome</keyword>
<dbReference type="STRING" id="685588.A0A067SVE6"/>
<protein>
    <recommendedName>
        <fullName evidence="1">Helitron helicase-like domain-containing protein</fullName>
    </recommendedName>
</protein>
<evidence type="ECO:0000259" key="1">
    <source>
        <dbReference type="Pfam" id="PF14214"/>
    </source>
</evidence>
<proteinExistence type="predicted"/>
<dbReference type="AlphaFoldDB" id="A0A067SVE6"/>
<reference evidence="3" key="1">
    <citation type="journal article" date="2014" name="Proc. Natl. Acad. Sci. U.S.A.">
        <title>Extensive sampling of basidiomycete genomes demonstrates inadequacy of the white-rot/brown-rot paradigm for wood decay fungi.</title>
        <authorList>
            <person name="Riley R."/>
            <person name="Salamov A.A."/>
            <person name="Brown D.W."/>
            <person name="Nagy L.G."/>
            <person name="Floudas D."/>
            <person name="Held B.W."/>
            <person name="Levasseur A."/>
            <person name="Lombard V."/>
            <person name="Morin E."/>
            <person name="Otillar R."/>
            <person name="Lindquist E.A."/>
            <person name="Sun H."/>
            <person name="LaButti K.M."/>
            <person name="Schmutz J."/>
            <person name="Jabbour D."/>
            <person name="Luo H."/>
            <person name="Baker S.E."/>
            <person name="Pisabarro A.G."/>
            <person name="Walton J.D."/>
            <person name="Blanchette R.A."/>
            <person name="Henrissat B."/>
            <person name="Martin F."/>
            <person name="Cullen D."/>
            <person name="Hibbett D.S."/>
            <person name="Grigoriev I.V."/>
        </authorList>
    </citation>
    <scope>NUCLEOTIDE SEQUENCE [LARGE SCALE GENOMIC DNA]</scope>
    <source>
        <strain evidence="3">CBS 339.88</strain>
    </source>
</reference>
<dbReference type="Proteomes" id="UP000027222">
    <property type="component" value="Unassembled WGS sequence"/>
</dbReference>
<sequence length="200" mass="22988">MYHDKRFQVDVNFPFVAFSHEQIKASTTQSFLLVDQRRFGDITQRLLNLDQGVLNELVGKMEKGEHIKPETDAEKACFQVIKDLDHVAGKMHGSTTSKKYMRNEIWSLINYIGAPSWYITLSPADIQHPLCIYFADTKEEFKPDFLPYDQRVRLVCGNPVAGARFFHFIIESFITDVLGVDAKHRGLYGDTEAYYGTVEQ</sequence>
<dbReference type="OrthoDB" id="3254930at2759"/>
<gene>
    <name evidence="2" type="ORF">GALMADRAFT_50991</name>
</gene>
<accession>A0A067SVE6</accession>
<dbReference type="Pfam" id="PF14214">
    <property type="entry name" value="Helitron_like_N"/>
    <property type="match status" value="1"/>
</dbReference>
<evidence type="ECO:0000313" key="2">
    <source>
        <dbReference type="EMBL" id="KDR71674.1"/>
    </source>
</evidence>
<dbReference type="EMBL" id="KL142391">
    <property type="protein sequence ID" value="KDR71674.1"/>
    <property type="molecule type" value="Genomic_DNA"/>
</dbReference>
<organism evidence="2 3">
    <name type="scientific">Galerina marginata (strain CBS 339.88)</name>
    <dbReference type="NCBI Taxonomy" id="685588"/>
    <lineage>
        <taxon>Eukaryota</taxon>
        <taxon>Fungi</taxon>
        <taxon>Dikarya</taxon>
        <taxon>Basidiomycota</taxon>
        <taxon>Agaricomycotina</taxon>
        <taxon>Agaricomycetes</taxon>
        <taxon>Agaricomycetidae</taxon>
        <taxon>Agaricales</taxon>
        <taxon>Agaricineae</taxon>
        <taxon>Strophariaceae</taxon>
        <taxon>Galerina</taxon>
    </lineage>
</organism>
<dbReference type="HOGENOM" id="CLU_080483_1_0_1"/>
<dbReference type="InterPro" id="IPR025476">
    <property type="entry name" value="Helitron_helicase-like"/>
</dbReference>
<evidence type="ECO:0000313" key="3">
    <source>
        <dbReference type="Proteomes" id="UP000027222"/>
    </source>
</evidence>
<name>A0A067SVE6_GALM3</name>